<dbReference type="OrthoDB" id="439917at2759"/>
<feature type="domain" description="Protein CPL1-like" evidence="3">
    <location>
        <begin position="226"/>
        <end position="287"/>
    </location>
</feature>
<evidence type="ECO:0000313" key="5">
    <source>
        <dbReference type="Proteomes" id="UP000620104"/>
    </source>
</evidence>
<dbReference type="EMBL" id="BLZA01000016">
    <property type="protein sequence ID" value="GHJ85923.1"/>
    <property type="molecule type" value="Genomic_DNA"/>
</dbReference>
<gene>
    <name evidence="4" type="ORF">NliqN6_2325</name>
</gene>
<dbReference type="InterPro" id="IPR048661">
    <property type="entry name" value="CPL1-like"/>
</dbReference>
<protein>
    <recommendedName>
        <fullName evidence="3">Protein CPL1-like domain-containing protein</fullName>
    </recommendedName>
</protein>
<evidence type="ECO:0000256" key="1">
    <source>
        <dbReference type="ARBA" id="ARBA00023157"/>
    </source>
</evidence>
<evidence type="ECO:0000256" key="2">
    <source>
        <dbReference type="SAM" id="SignalP"/>
    </source>
</evidence>
<accession>A0A8H3TS63</accession>
<feature type="signal peptide" evidence="2">
    <location>
        <begin position="1"/>
        <end position="23"/>
    </location>
</feature>
<dbReference type="PANTHER" id="PTHR35192:SF2">
    <property type="entry name" value="APPLE DOMAIN-CONTAINING PROTEIN"/>
    <property type="match status" value="1"/>
</dbReference>
<evidence type="ECO:0000313" key="4">
    <source>
        <dbReference type="EMBL" id="GHJ85923.1"/>
    </source>
</evidence>
<comment type="caution">
    <text evidence="4">The sequence shown here is derived from an EMBL/GenBank/DDBJ whole genome shotgun (WGS) entry which is preliminary data.</text>
</comment>
<dbReference type="CDD" id="cd00033">
    <property type="entry name" value="CCP"/>
    <property type="match status" value="1"/>
</dbReference>
<organism evidence="4 5">
    <name type="scientific">Naganishia liquefaciens</name>
    <dbReference type="NCBI Taxonomy" id="104408"/>
    <lineage>
        <taxon>Eukaryota</taxon>
        <taxon>Fungi</taxon>
        <taxon>Dikarya</taxon>
        <taxon>Basidiomycota</taxon>
        <taxon>Agaricomycotina</taxon>
        <taxon>Tremellomycetes</taxon>
        <taxon>Filobasidiales</taxon>
        <taxon>Filobasidiaceae</taxon>
        <taxon>Naganishia</taxon>
    </lineage>
</organism>
<keyword evidence="5" id="KW-1185">Reference proteome</keyword>
<reference evidence="4" key="1">
    <citation type="submission" date="2020-07" db="EMBL/GenBank/DDBJ databases">
        <title>Draft Genome Sequence of a Deep-Sea Yeast, Naganishia (Cryptococcus) liquefaciens strain N6.</title>
        <authorList>
            <person name="Han Y.W."/>
            <person name="Kajitani R."/>
            <person name="Morimoto H."/>
            <person name="Parhat M."/>
            <person name="Tsubouchi H."/>
            <person name="Bakenova O."/>
            <person name="Ogata M."/>
            <person name="Argunhan B."/>
            <person name="Aoki R."/>
            <person name="Kajiwara S."/>
            <person name="Itoh T."/>
            <person name="Iwasaki H."/>
        </authorList>
    </citation>
    <scope>NUCLEOTIDE SEQUENCE</scope>
    <source>
        <strain evidence="4">N6</strain>
    </source>
</reference>
<name>A0A8H3TS63_9TREE</name>
<keyword evidence="2" id="KW-0732">Signal</keyword>
<keyword evidence="1" id="KW-1015">Disulfide bond</keyword>
<dbReference type="AlphaFoldDB" id="A0A8H3TS63"/>
<sequence length="298" mass="31903">MVRLTQQLFTLFAALSVILMAAANPIATTTTHVSPRRDTSGGLMTRGQIKSGTLCDSVAIVIQAGYKKYTILDNICICTQDGYITDDSLQNLNGQIQAGGILGNLFNFVIQLIGGHANFQKSCKEAAEGAVRNKHSTCPYPANSSPVCKGGNTLPNSKCHFKCKNGYKLCGTSYCIPNHSSCVSGMPGRRSLELPISDNTQNLCPPGLEACYTSDVSMKFGRPVGWECVDTSSDVESCGGCEWPVAGQAQGQDCSDMSGVSRVSCNRGQCQAETCMRGFEKNGTECVESAKRSFWQAI</sequence>
<evidence type="ECO:0000259" key="3">
    <source>
        <dbReference type="Pfam" id="PF21671"/>
    </source>
</evidence>
<dbReference type="Proteomes" id="UP000620104">
    <property type="component" value="Unassembled WGS sequence"/>
</dbReference>
<feature type="chain" id="PRO_5034083115" description="Protein CPL1-like domain-containing protein" evidence="2">
    <location>
        <begin position="24"/>
        <end position="298"/>
    </location>
</feature>
<dbReference type="Pfam" id="PF21671">
    <property type="entry name" value="CPL1-like"/>
    <property type="match status" value="1"/>
</dbReference>
<dbReference type="InterPro" id="IPR000436">
    <property type="entry name" value="Sushi_SCR_CCP_dom"/>
</dbReference>
<proteinExistence type="predicted"/>
<dbReference type="InterPro" id="IPR038955">
    <property type="entry name" value="PriA/CPL1_fungi"/>
</dbReference>
<dbReference type="PANTHER" id="PTHR35192">
    <property type="entry name" value="PROTEIN, PUTATIVE-RELATED"/>
    <property type="match status" value="1"/>
</dbReference>